<reference evidence="3 4" key="1">
    <citation type="journal article" date="2012" name="Stand. Genomic Sci.">
        <title>Genome sequence of the orange-pigmented seawater bacterium Owenweeksia hongkongensis type strain (UST20020801(T)).</title>
        <authorList>
            <person name="Riedel T."/>
            <person name="Held B."/>
            <person name="Nolan M."/>
            <person name="Lucas S."/>
            <person name="Lapidus A."/>
            <person name="Tice H."/>
            <person name="Del Rio T.G."/>
            <person name="Cheng J.F."/>
            <person name="Han C."/>
            <person name="Tapia R."/>
            <person name="Goodwin L.A."/>
            <person name="Pitluck S."/>
            <person name="Liolios K."/>
            <person name="Mavromatis K."/>
            <person name="Pagani I."/>
            <person name="Ivanova N."/>
            <person name="Mikhailova N."/>
            <person name="Pati A."/>
            <person name="Chen A."/>
            <person name="Palaniappan K."/>
            <person name="Rohde M."/>
            <person name="Tindall B.J."/>
            <person name="Detter J.C."/>
            <person name="Goker M."/>
            <person name="Woyke T."/>
            <person name="Bristow J."/>
            <person name="Eisen J.A."/>
            <person name="Markowitz V."/>
            <person name="Hugenholtz P."/>
            <person name="Klenk H.P."/>
            <person name="Kyrpides N.C."/>
        </authorList>
    </citation>
    <scope>NUCLEOTIDE SEQUENCE</scope>
    <source>
        <strain evidence="4">DSM 17368 / JCM 12287 / NRRL B-23963</strain>
    </source>
</reference>
<sequence>MKRLTLLLSFLFASFMACHGQYEPAPSKDTIEGYYTEGEIRRFLLTQEKGSPVWKLARQSRTSNTVGISTAVLGATLLVAGGIGLASATPENDSFGILEVVSYATIGIGAVSTTIGTWQLVRSHRKLEQSKKLYKHK</sequence>
<dbReference type="Proteomes" id="UP000005631">
    <property type="component" value="Chromosome"/>
</dbReference>
<dbReference type="RefSeq" id="WP_014200446.1">
    <property type="nucleotide sequence ID" value="NC_016599.1"/>
</dbReference>
<name>G8R5T7_OWEHD</name>
<proteinExistence type="predicted"/>
<keyword evidence="1" id="KW-0472">Membrane</keyword>
<keyword evidence="1" id="KW-0812">Transmembrane</keyword>
<feature type="chain" id="PRO_5003514710" description="Lipoprotein" evidence="2">
    <location>
        <begin position="20"/>
        <end position="137"/>
    </location>
</feature>
<dbReference type="EMBL" id="CP003156">
    <property type="protein sequence ID" value="AEV31085.1"/>
    <property type="molecule type" value="Genomic_DNA"/>
</dbReference>
<feature type="transmembrane region" description="Helical" evidence="1">
    <location>
        <begin position="66"/>
        <end position="88"/>
    </location>
</feature>
<evidence type="ECO:0000313" key="3">
    <source>
        <dbReference type="EMBL" id="AEV31085.1"/>
    </source>
</evidence>
<evidence type="ECO:0008006" key="5">
    <source>
        <dbReference type="Google" id="ProtNLM"/>
    </source>
</evidence>
<dbReference type="KEGG" id="oho:Oweho_0061"/>
<dbReference type="STRING" id="926562.Oweho_0061"/>
<feature type="transmembrane region" description="Helical" evidence="1">
    <location>
        <begin position="100"/>
        <end position="121"/>
    </location>
</feature>
<accession>G8R5T7</accession>
<feature type="signal peptide" evidence="2">
    <location>
        <begin position="1"/>
        <end position="19"/>
    </location>
</feature>
<organism evidence="3 4">
    <name type="scientific">Owenweeksia hongkongensis (strain DSM 17368 / CIP 108786 / JCM 12287 / NRRL B-23963 / UST20020801)</name>
    <dbReference type="NCBI Taxonomy" id="926562"/>
    <lineage>
        <taxon>Bacteria</taxon>
        <taxon>Pseudomonadati</taxon>
        <taxon>Bacteroidota</taxon>
        <taxon>Flavobacteriia</taxon>
        <taxon>Flavobacteriales</taxon>
        <taxon>Owenweeksiaceae</taxon>
        <taxon>Owenweeksia</taxon>
    </lineage>
</organism>
<keyword evidence="2" id="KW-0732">Signal</keyword>
<evidence type="ECO:0000256" key="1">
    <source>
        <dbReference type="SAM" id="Phobius"/>
    </source>
</evidence>
<keyword evidence="1" id="KW-1133">Transmembrane helix</keyword>
<protein>
    <recommendedName>
        <fullName evidence="5">Lipoprotein</fullName>
    </recommendedName>
</protein>
<dbReference type="AlphaFoldDB" id="G8R5T7"/>
<evidence type="ECO:0000313" key="4">
    <source>
        <dbReference type="Proteomes" id="UP000005631"/>
    </source>
</evidence>
<gene>
    <name evidence="3" type="ordered locus">Oweho_0061</name>
</gene>
<dbReference type="HOGENOM" id="CLU_1863178_0_0_10"/>
<evidence type="ECO:0000256" key="2">
    <source>
        <dbReference type="SAM" id="SignalP"/>
    </source>
</evidence>
<dbReference type="PROSITE" id="PS51257">
    <property type="entry name" value="PROKAR_LIPOPROTEIN"/>
    <property type="match status" value="1"/>
</dbReference>
<keyword evidence="4" id="KW-1185">Reference proteome</keyword>